<dbReference type="GO" id="GO:0006428">
    <property type="term" value="P:isoleucyl-tRNA aminoacylation"/>
    <property type="evidence" value="ECO:0007669"/>
    <property type="project" value="UniProtKB-UniRule"/>
</dbReference>
<dbReference type="PRINTS" id="PR00984">
    <property type="entry name" value="TRNASYNTHILE"/>
</dbReference>
<evidence type="ECO:0000256" key="8">
    <source>
        <dbReference type="ARBA" id="ARBA00022741"/>
    </source>
</evidence>
<dbReference type="EC" id="6.1.1.5" evidence="15"/>
<dbReference type="GO" id="GO:0002161">
    <property type="term" value="F:aminoacyl-tRNA deacylase activity"/>
    <property type="evidence" value="ECO:0007669"/>
    <property type="project" value="InterPro"/>
</dbReference>
<evidence type="ECO:0000256" key="4">
    <source>
        <dbReference type="ARBA" id="ARBA00011245"/>
    </source>
</evidence>
<dbReference type="Gene3D" id="1.10.730.10">
    <property type="entry name" value="Isoleucyl-tRNA Synthetase, Domain 1"/>
    <property type="match status" value="1"/>
</dbReference>
<dbReference type="SUPFAM" id="SSF50677">
    <property type="entry name" value="ValRS/IleRS/LeuRS editing domain"/>
    <property type="match status" value="1"/>
</dbReference>
<keyword evidence="6 15" id="KW-0436">Ligase</keyword>
<evidence type="ECO:0000256" key="2">
    <source>
        <dbReference type="ARBA" id="ARBA00004496"/>
    </source>
</evidence>
<dbReference type="PANTHER" id="PTHR42780:SF1">
    <property type="entry name" value="ISOLEUCINE--TRNA LIGASE, CYTOPLASMIC"/>
    <property type="match status" value="1"/>
</dbReference>
<evidence type="ECO:0000256" key="15">
    <source>
        <dbReference type="HAMAP-Rule" id="MF_02003"/>
    </source>
</evidence>
<dbReference type="HAMAP" id="MF_02003">
    <property type="entry name" value="Ile_tRNA_synth_type2"/>
    <property type="match status" value="1"/>
</dbReference>
<dbReference type="GO" id="GO:0008270">
    <property type="term" value="F:zinc ion binding"/>
    <property type="evidence" value="ECO:0007669"/>
    <property type="project" value="UniProtKB-UniRule"/>
</dbReference>
<feature type="short sequence motif" description="'HIGH' region" evidence="15">
    <location>
        <begin position="48"/>
        <end position="58"/>
    </location>
</feature>
<dbReference type="Pfam" id="PF00133">
    <property type="entry name" value="tRNA-synt_1"/>
    <property type="match status" value="1"/>
</dbReference>
<name>A0A7S8IBQ9_9CHLR</name>
<comment type="domain">
    <text evidence="15">IleRS has two distinct active sites: one for aminoacylation and one for editing. The misactivated valine is translocated from the active site to the editing site, which sterically excludes the correctly activated isoleucine. The single editing site contains two valyl binding pockets, one specific for each substrate (Val-AMP or Val-tRNA(Ile)).</text>
</comment>
<dbReference type="InterPro" id="IPR009008">
    <property type="entry name" value="Val/Leu/Ile-tRNA-synth_edit"/>
</dbReference>
<keyword evidence="5 15" id="KW-0963">Cytoplasm</keyword>
<dbReference type="SUPFAM" id="SSF47323">
    <property type="entry name" value="Anticodon-binding domain of a subclass of class I aminoacyl-tRNA synthetases"/>
    <property type="match status" value="1"/>
</dbReference>
<comment type="catalytic activity">
    <reaction evidence="14 15">
        <text>tRNA(Ile) + L-isoleucine + ATP = L-isoleucyl-tRNA(Ile) + AMP + diphosphate</text>
        <dbReference type="Rhea" id="RHEA:11060"/>
        <dbReference type="Rhea" id="RHEA-COMP:9666"/>
        <dbReference type="Rhea" id="RHEA-COMP:9695"/>
        <dbReference type="ChEBI" id="CHEBI:30616"/>
        <dbReference type="ChEBI" id="CHEBI:33019"/>
        <dbReference type="ChEBI" id="CHEBI:58045"/>
        <dbReference type="ChEBI" id="CHEBI:78442"/>
        <dbReference type="ChEBI" id="CHEBI:78528"/>
        <dbReference type="ChEBI" id="CHEBI:456215"/>
        <dbReference type="EC" id="6.1.1.5"/>
    </reaction>
</comment>
<keyword evidence="11 15" id="KW-0648">Protein biosynthesis</keyword>
<dbReference type="InterPro" id="IPR002301">
    <property type="entry name" value="Ile-tRNA-ligase"/>
</dbReference>
<dbReference type="GO" id="GO:0000049">
    <property type="term" value="F:tRNA binding"/>
    <property type="evidence" value="ECO:0007669"/>
    <property type="project" value="InterPro"/>
</dbReference>
<comment type="cofactor">
    <cofactor evidence="1 15">
        <name>Zn(2+)</name>
        <dbReference type="ChEBI" id="CHEBI:29105"/>
    </cofactor>
</comment>
<evidence type="ECO:0000313" key="18">
    <source>
        <dbReference type="EMBL" id="QPC80730.1"/>
    </source>
</evidence>
<evidence type="ECO:0000256" key="5">
    <source>
        <dbReference type="ARBA" id="ARBA00022490"/>
    </source>
</evidence>
<keyword evidence="8 15" id="KW-0547">Nucleotide-binding</keyword>
<evidence type="ECO:0000256" key="10">
    <source>
        <dbReference type="ARBA" id="ARBA00022840"/>
    </source>
</evidence>
<protein>
    <recommendedName>
        <fullName evidence="15">Isoleucine--tRNA ligase</fullName>
        <ecNumber evidence="15">6.1.1.5</ecNumber>
    </recommendedName>
    <alternativeName>
        <fullName evidence="15">Isoleucyl-tRNA synthetase</fullName>
        <shortName evidence="15">IleRS</shortName>
    </alternativeName>
</protein>
<organism evidence="18 19">
    <name type="scientific">Phototrophicus methaneseepsis</name>
    <dbReference type="NCBI Taxonomy" id="2710758"/>
    <lineage>
        <taxon>Bacteria</taxon>
        <taxon>Bacillati</taxon>
        <taxon>Chloroflexota</taxon>
        <taxon>Candidatus Thermofontia</taxon>
        <taxon>Phototrophicales</taxon>
        <taxon>Phototrophicaceae</taxon>
        <taxon>Phototrophicus</taxon>
    </lineage>
</organism>
<evidence type="ECO:0000256" key="6">
    <source>
        <dbReference type="ARBA" id="ARBA00022598"/>
    </source>
</evidence>
<reference evidence="18 19" key="1">
    <citation type="submission" date="2020-02" db="EMBL/GenBank/DDBJ databases">
        <authorList>
            <person name="Zheng R.K."/>
            <person name="Sun C.M."/>
        </authorList>
    </citation>
    <scope>NUCLEOTIDE SEQUENCE [LARGE SCALE GENOMIC DNA]</scope>
    <source>
        <strain evidence="19">rifampicinis</strain>
    </source>
</reference>
<dbReference type="RefSeq" id="WP_195168805.1">
    <property type="nucleotide sequence ID" value="NZ_CP062983.1"/>
</dbReference>
<dbReference type="CDD" id="cd00818">
    <property type="entry name" value="IleRS_core"/>
    <property type="match status" value="1"/>
</dbReference>
<comment type="subunit">
    <text evidence="4 15">Monomer.</text>
</comment>
<dbReference type="InterPro" id="IPR033709">
    <property type="entry name" value="Anticodon_Ile_ABEc"/>
</dbReference>
<evidence type="ECO:0000256" key="9">
    <source>
        <dbReference type="ARBA" id="ARBA00022833"/>
    </source>
</evidence>
<gene>
    <name evidence="15" type="primary">ileS</name>
    <name evidence="18" type="ORF">G4Y79_13515</name>
</gene>
<evidence type="ECO:0000256" key="12">
    <source>
        <dbReference type="ARBA" id="ARBA00023146"/>
    </source>
</evidence>
<dbReference type="FunFam" id="3.40.50.620:FF:000063">
    <property type="entry name" value="Isoleucine--tRNA ligase"/>
    <property type="match status" value="1"/>
</dbReference>
<dbReference type="InterPro" id="IPR009080">
    <property type="entry name" value="tRNAsynth_Ia_anticodon-bd"/>
</dbReference>
<evidence type="ECO:0000259" key="17">
    <source>
        <dbReference type="Pfam" id="PF08264"/>
    </source>
</evidence>
<accession>A0A7S8IBQ9</accession>
<comment type="similarity">
    <text evidence="3 15">Belongs to the class-I aminoacyl-tRNA synthetase family. IleS type 2 subfamily.</text>
</comment>
<evidence type="ECO:0000256" key="1">
    <source>
        <dbReference type="ARBA" id="ARBA00001947"/>
    </source>
</evidence>
<dbReference type="EMBL" id="CP062983">
    <property type="protein sequence ID" value="QPC80730.1"/>
    <property type="molecule type" value="Genomic_DNA"/>
</dbReference>
<feature type="binding site" evidence="15">
    <location>
        <position position="603"/>
    </location>
    <ligand>
        <name>ATP</name>
        <dbReference type="ChEBI" id="CHEBI:30616"/>
    </ligand>
</feature>
<dbReference type="Pfam" id="PF19302">
    <property type="entry name" value="DUF5915"/>
    <property type="match status" value="1"/>
</dbReference>
<keyword evidence="12 15" id="KW-0030">Aminoacyl-tRNA synthetase</keyword>
<evidence type="ECO:0000256" key="11">
    <source>
        <dbReference type="ARBA" id="ARBA00022917"/>
    </source>
</evidence>
<dbReference type="Pfam" id="PF08264">
    <property type="entry name" value="Anticodon_1"/>
    <property type="match status" value="1"/>
</dbReference>
<comment type="subcellular location">
    <subcellularLocation>
        <location evidence="2 15">Cytoplasm</location>
    </subcellularLocation>
</comment>
<dbReference type="InterPro" id="IPR014729">
    <property type="entry name" value="Rossmann-like_a/b/a_fold"/>
</dbReference>
<keyword evidence="19" id="KW-1185">Reference proteome</keyword>
<dbReference type="InterPro" id="IPR013155">
    <property type="entry name" value="M/V/L/I-tRNA-synth_anticd-bd"/>
</dbReference>
<feature type="domain" description="Aminoacyl-tRNA synthetase class Ia" evidence="16">
    <location>
        <begin position="19"/>
        <end position="636"/>
    </location>
</feature>
<dbReference type="GO" id="GO:0005524">
    <property type="term" value="F:ATP binding"/>
    <property type="evidence" value="ECO:0007669"/>
    <property type="project" value="UniProtKB-UniRule"/>
</dbReference>
<keyword evidence="9 15" id="KW-0862">Zinc</keyword>
<proteinExistence type="inferred from homology"/>
<feature type="domain" description="Methionyl/Valyl/Leucyl/Isoleucyl-tRNA synthetase anticodon-binding" evidence="17">
    <location>
        <begin position="687"/>
        <end position="836"/>
    </location>
</feature>
<dbReference type="CDD" id="cd07961">
    <property type="entry name" value="Anticodon_Ia_Ile_ABEc"/>
    <property type="match status" value="1"/>
</dbReference>
<dbReference type="Proteomes" id="UP000594468">
    <property type="component" value="Chromosome"/>
</dbReference>
<keyword evidence="10 15" id="KW-0067">ATP-binding</keyword>
<evidence type="ECO:0000313" key="19">
    <source>
        <dbReference type="Proteomes" id="UP000594468"/>
    </source>
</evidence>
<comment type="function">
    <text evidence="13 15">Catalyzes the attachment of isoleucine to tRNA(Ile). As IleRS can inadvertently accommodate and process structurally similar amino acids such as valine, to avoid such errors it has two additional distinct tRNA(Ile)-dependent editing activities. One activity is designated as 'pretransfer' editing and involves the hydrolysis of activated Val-AMP. The other activity is designated 'posttransfer' editing and involves deacylation of mischarged Val-tRNA(Ile).</text>
</comment>
<dbReference type="PANTHER" id="PTHR42780">
    <property type="entry name" value="SOLEUCYL-TRNA SYNTHETASE"/>
    <property type="match status" value="1"/>
</dbReference>
<feature type="short sequence motif" description="'KMSKS' region" evidence="15">
    <location>
        <begin position="600"/>
        <end position="604"/>
    </location>
</feature>
<dbReference type="InterPro" id="IPR002300">
    <property type="entry name" value="aa-tRNA-synth_Ia"/>
</dbReference>
<evidence type="ECO:0000256" key="14">
    <source>
        <dbReference type="ARBA" id="ARBA00048359"/>
    </source>
</evidence>
<evidence type="ECO:0000256" key="13">
    <source>
        <dbReference type="ARBA" id="ARBA00025217"/>
    </source>
</evidence>
<dbReference type="GO" id="GO:0004822">
    <property type="term" value="F:isoleucine-tRNA ligase activity"/>
    <property type="evidence" value="ECO:0007669"/>
    <property type="project" value="UniProtKB-UniRule"/>
</dbReference>
<dbReference type="Gene3D" id="3.40.50.620">
    <property type="entry name" value="HUPs"/>
    <property type="match status" value="2"/>
</dbReference>
<evidence type="ECO:0000256" key="7">
    <source>
        <dbReference type="ARBA" id="ARBA00022723"/>
    </source>
</evidence>
<sequence length="1063" mass="121098">MFKPVDPKVDIQKVEKEQLDFWRLNRVFKRTTEGREDAPRYVFYEGPPTANGKPGSHHVLARAFKDMFPRYKVMNGFYCLRRGGWDTHGLPVEIAVQKELGLTSKEEIEEYGVAAFNEKCRSSVFRNIADWEKLTERIAFWVDLDDAYVTFTNDYIESVWWILKSLWDQNLLYRGYKVVAYSPTSGTPLSSHEVAQGYKEVSDPSVFVRFPVKGERDVYFLAWTTTPWTLPGNAALAVGEDVDYVQVEGPIPRGEGTEQLILAESLVEKALFNSEEYRVVKRFKGKDLLGKRYNPLYTFLPTEKDHAYVVSGDFVSTTDGTGIVHIAPAFGQDDSEMGRIHDLPIFITVTDDGRMIDAVDKFKGMWFKDADPEIIKDLKDRGLMYRSEKYKHTYPHNWRDGAPLMYLARETWFIRATEYRERMAELNQTIKWVPEHIRDGRFGNWLDDLKEWALGRERFWGTPLPVWVDDVTGEMLCVGSVDELSQLTGRDLSELDLHRPYVDDITFPNPKGSGGTMRRVPEVIDVWFDSGAMQVAQWGYPQKNKEEFQQQHPADYICEAVDQTRGWFYSLHAISTMLFDEVAFKNVICLGLILDEEGQKASKSKGNVVDPWDVLDAHGADAFRWYLYTSAPPGEARRFSVDLVGQVISKFYNTLWNTYRFFVEYANLDGWTPKKPAPPVAERDLLDRWVLSELNALVVRVTAAYEDYDVTNATRPIEEFVESLSNWYVRRSRRRFWKSESDADKLAAYATLYECLVTVTHLLAPAMPFLADALYRNLVVEMDSDAVDSVHLSTWPKANEALIDKQLNTDVALVRELVSIGLAARNNARLGVRQPLASATFGVINASERSVVRAYEDIIKDELNVKAVNLLSEGDHVTSYSLAPVFSKLGSKLKGDMPKVKNALENASPEDAEKWGRSLMNGEGISVTFGDKTVDLAADEVEVRQEAAEGFVVFEERGYVAALDVALTDELIGERISREVVRRIQDLRKDADFDIDDHIAVTYTATDRFAEAIKKHKAYITSETLTDELNQGQPNGDDHVGTFTFERELEGEEITIGVRRLKS</sequence>
<dbReference type="NCBIfam" id="TIGR00392">
    <property type="entry name" value="ileS"/>
    <property type="match status" value="1"/>
</dbReference>
<evidence type="ECO:0000259" key="16">
    <source>
        <dbReference type="Pfam" id="PF00133"/>
    </source>
</evidence>
<evidence type="ECO:0000256" key="3">
    <source>
        <dbReference type="ARBA" id="ARBA00007078"/>
    </source>
</evidence>
<keyword evidence="7 15" id="KW-0479">Metal-binding</keyword>
<dbReference type="FunFam" id="3.40.50.620:FF:000075">
    <property type="entry name" value="Isoleucine--tRNA ligase"/>
    <property type="match status" value="1"/>
</dbReference>
<dbReference type="SUPFAM" id="SSF52374">
    <property type="entry name" value="Nucleotidylyl transferase"/>
    <property type="match status" value="1"/>
</dbReference>
<dbReference type="GO" id="GO:0005737">
    <property type="term" value="C:cytoplasm"/>
    <property type="evidence" value="ECO:0007669"/>
    <property type="project" value="UniProtKB-SubCell"/>
</dbReference>
<dbReference type="KEGG" id="pmet:G4Y79_13515"/>
<dbReference type="AlphaFoldDB" id="A0A7S8IBQ9"/>
<dbReference type="InterPro" id="IPR023586">
    <property type="entry name" value="Ile-tRNA-ligase_type2"/>
</dbReference>